<proteinExistence type="predicted"/>
<feature type="compositionally biased region" description="Basic and acidic residues" evidence="1">
    <location>
        <begin position="16"/>
        <end position="28"/>
    </location>
</feature>
<dbReference type="OrthoDB" id="2279190at2759"/>
<comment type="caution">
    <text evidence="2">The sequence shown here is derived from an EMBL/GenBank/DDBJ whole genome shotgun (WGS) entry which is preliminary data.</text>
</comment>
<accession>A0A8H7UBB8</accession>
<evidence type="ECO:0000313" key="3">
    <source>
        <dbReference type="Proteomes" id="UP000654370"/>
    </source>
</evidence>
<feature type="region of interest" description="Disordered" evidence="1">
    <location>
        <begin position="1"/>
        <end position="49"/>
    </location>
</feature>
<evidence type="ECO:0000313" key="2">
    <source>
        <dbReference type="EMBL" id="KAG2173364.1"/>
    </source>
</evidence>
<reference evidence="2" key="1">
    <citation type="submission" date="2020-12" db="EMBL/GenBank/DDBJ databases">
        <title>Metabolic potential, ecology and presence of endohyphal bacteria is reflected in genomic diversity of Mucoromycotina.</title>
        <authorList>
            <person name="Muszewska A."/>
            <person name="Okrasinska A."/>
            <person name="Steczkiewicz K."/>
            <person name="Drgas O."/>
            <person name="Orlowska M."/>
            <person name="Perlinska-Lenart U."/>
            <person name="Aleksandrzak-Piekarczyk T."/>
            <person name="Szatraj K."/>
            <person name="Zielenkiewicz U."/>
            <person name="Pilsyk S."/>
            <person name="Malc E."/>
            <person name="Mieczkowski P."/>
            <person name="Kruszewska J.S."/>
            <person name="Biernat P."/>
            <person name="Pawlowska J."/>
        </authorList>
    </citation>
    <scope>NUCLEOTIDE SEQUENCE</scope>
    <source>
        <strain evidence="2">WA0000067209</strain>
    </source>
</reference>
<keyword evidence="3" id="KW-1185">Reference proteome</keyword>
<dbReference type="EMBL" id="JAEPQZ010000015">
    <property type="protein sequence ID" value="KAG2173364.1"/>
    <property type="molecule type" value="Genomic_DNA"/>
</dbReference>
<evidence type="ECO:0000256" key="1">
    <source>
        <dbReference type="SAM" id="MobiDB-lite"/>
    </source>
</evidence>
<sequence length="79" mass="8472">MSTKTEKPQSSMGGSTERKSLFNRDGKKSGGLQLFQDTNGGGDMSNSETTGALRIDLNLEAQITVKARIHGDLTLALEM</sequence>
<protein>
    <submittedName>
        <fullName evidence="2">Uncharacterized protein</fullName>
    </submittedName>
</protein>
<name>A0A8H7UBB8_MORIS</name>
<dbReference type="AlphaFoldDB" id="A0A8H7UBB8"/>
<organism evidence="2 3">
    <name type="scientific">Mortierella isabellina</name>
    <name type="common">Filamentous fungus</name>
    <name type="synonym">Umbelopsis isabellina</name>
    <dbReference type="NCBI Taxonomy" id="91625"/>
    <lineage>
        <taxon>Eukaryota</taxon>
        <taxon>Fungi</taxon>
        <taxon>Fungi incertae sedis</taxon>
        <taxon>Mucoromycota</taxon>
        <taxon>Mucoromycotina</taxon>
        <taxon>Umbelopsidomycetes</taxon>
        <taxon>Umbelopsidales</taxon>
        <taxon>Umbelopsidaceae</taxon>
        <taxon>Umbelopsis</taxon>
    </lineage>
</organism>
<gene>
    <name evidence="2" type="ORF">INT43_004738</name>
</gene>
<dbReference type="Proteomes" id="UP000654370">
    <property type="component" value="Unassembled WGS sequence"/>
</dbReference>